<dbReference type="EMBL" id="JACOPB010000009">
    <property type="protein sequence ID" value="MBC5710072.1"/>
    <property type="molecule type" value="Genomic_DNA"/>
</dbReference>
<gene>
    <name evidence="2" type="ORF">H8S75_19115</name>
</gene>
<dbReference type="RefSeq" id="WP_187023004.1">
    <property type="nucleotide sequence ID" value="NZ_JACOPB010000009.1"/>
</dbReference>
<keyword evidence="3" id="KW-1185">Reference proteome</keyword>
<sequence>MKLQILLSTYNGEKYICTQLDSIIAQDVEEKELLIRDDGSNDHTVSIIKAYTKLYSWITLYEGENIGVQKSFFDLINHADIDADYFAFADQDDQWFPEKTKNAIERLEKFSNEKPSLYCSDKVIVDEELNPVNITVHCIVNKITFANALVQNICTGCTTVINREMLFLLRQYVPKNAVMHDWWSYLLAAAYGNVYYDSNAYIRYRQHGNNVLGAQTTRIKLLKYRIGELIKPRGALYKQARELCTHYRLTDDKQEIIDKFLSAENSIIGRFRLLQDRRFYRQKKGDNLVFRLIVLFGKL</sequence>
<dbReference type="PANTHER" id="PTHR22916">
    <property type="entry name" value="GLYCOSYLTRANSFERASE"/>
    <property type="match status" value="1"/>
</dbReference>
<dbReference type="CDD" id="cd04196">
    <property type="entry name" value="GT_2_like_d"/>
    <property type="match status" value="1"/>
</dbReference>
<name>A0ABR7HA95_9FIRM</name>
<dbReference type="InterPro" id="IPR029044">
    <property type="entry name" value="Nucleotide-diphossugar_trans"/>
</dbReference>
<evidence type="ECO:0000313" key="3">
    <source>
        <dbReference type="Proteomes" id="UP000634672"/>
    </source>
</evidence>
<dbReference type="Gene3D" id="3.90.550.10">
    <property type="entry name" value="Spore Coat Polysaccharide Biosynthesis Protein SpsA, Chain A"/>
    <property type="match status" value="1"/>
</dbReference>
<evidence type="ECO:0000313" key="2">
    <source>
        <dbReference type="EMBL" id="MBC5710072.1"/>
    </source>
</evidence>
<feature type="domain" description="Glycosyltransferase 2-like" evidence="1">
    <location>
        <begin position="5"/>
        <end position="109"/>
    </location>
</feature>
<protein>
    <submittedName>
        <fullName evidence="2">Glycosyltransferase family 2 protein</fullName>
    </submittedName>
</protein>
<dbReference type="InterPro" id="IPR001173">
    <property type="entry name" value="Glyco_trans_2-like"/>
</dbReference>
<organism evidence="2 3">
    <name type="scientific">Hungatella hominis</name>
    <dbReference type="NCBI Taxonomy" id="2763050"/>
    <lineage>
        <taxon>Bacteria</taxon>
        <taxon>Bacillati</taxon>
        <taxon>Bacillota</taxon>
        <taxon>Clostridia</taxon>
        <taxon>Lachnospirales</taxon>
        <taxon>Lachnospiraceae</taxon>
        <taxon>Hungatella</taxon>
    </lineage>
</organism>
<proteinExistence type="predicted"/>
<reference evidence="2 3" key="1">
    <citation type="submission" date="2020-08" db="EMBL/GenBank/DDBJ databases">
        <title>Genome public.</title>
        <authorList>
            <person name="Liu C."/>
            <person name="Sun Q."/>
        </authorList>
    </citation>
    <scope>NUCLEOTIDE SEQUENCE [LARGE SCALE GENOMIC DNA]</scope>
    <source>
        <strain evidence="2 3">NSJ-66</strain>
    </source>
</reference>
<evidence type="ECO:0000259" key="1">
    <source>
        <dbReference type="Pfam" id="PF00535"/>
    </source>
</evidence>
<comment type="caution">
    <text evidence="2">The sequence shown here is derived from an EMBL/GenBank/DDBJ whole genome shotgun (WGS) entry which is preliminary data.</text>
</comment>
<dbReference type="Pfam" id="PF00535">
    <property type="entry name" value="Glycos_transf_2"/>
    <property type="match status" value="1"/>
</dbReference>
<dbReference type="SUPFAM" id="SSF53448">
    <property type="entry name" value="Nucleotide-diphospho-sugar transferases"/>
    <property type="match status" value="1"/>
</dbReference>
<accession>A0ABR7HA95</accession>
<dbReference type="Proteomes" id="UP000634672">
    <property type="component" value="Unassembled WGS sequence"/>
</dbReference>
<dbReference type="PANTHER" id="PTHR22916:SF3">
    <property type="entry name" value="UDP-GLCNAC:BETAGAL BETA-1,3-N-ACETYLGLUCOSAMINYLTRANSFERASE-LIKE PROTEIN 1"/>
    <property type="match status" value="1"/>
</dbReference>